<proteinExistence type="inferred from homology"/>
<dbReference type="Pfam" id="PF04966">
    <property type="entry name" value="OprB"/>
    <property type="match status" value="1"/>
</dbReference>
<dbReference type="InterPro" id="IPR007049">
    <property type="entry name" value="Carb-sel_porin_OprB"/>
</dbReference>
<keyword evidence="2" id="KW-0732">Signal</keyword>
<dbReference type="AlphaFoldDB" id="A0A1P8WBZ4"/>
<gene>
    <name evidence="3" type="ORF">Fuma_01177</name>
</gene>
<dbReference type="GO" id="GO:0015288">
    <property type="term" value="F:porin activity"/>
    <property type="evidence" value="ECO:0007669"/>
    <property type="project" value="InterPro"/>
</dbReference>
<sequence precursor="true">MRLAAFLCLLTFLQVPMCPRAVAQEKISLAEKEPALVQFAMRNRKFYGDPLTNHGSLGERSYLTDNWGGLRDDLVDNGIYSYFGVTQHFGGNISGGNDTKTRANGSADYMLWLDTGKAGLWSGGGVFLKGETTYATSYNDDVGSLVPQNFDSTIPNPDQAESAFSEFYLVQALGEKTVMAIGKGDLGNWADQNLFANNTRTQFLSTGLTNNPQLGAIAPYTTWHTWIAHHVTDEFTLIYTINTQDSSATRTDLDTVFNGNMVNSLQFQWSPKLFGLPGFYTGLAGYSSGEQPDFRIDPRHALDELLGNVPIQLTDGNHGFVFSGSQYLKTWGSGHQKGCSQKPSRPLGVGLFFRYGYAPQDRNVITQFASAGLGGYGGPMGRIHDNWGVGWAGSYISPDVREAISLVEQVAPWEHSIEAFYNFRVTPFAHLSFHVQVADQAIADLATSTALVSRLQIDF</sequence>
<dbReference type="InterPro" id="IPR052932">
    <property type="entry name" value="OprB_Porin"/>
</dbReference>
<dbReference type="KEGG" id="fmr:Fuma_01177"/>
<organism evidence="3 4">
    <name type="scientific">Fuerstiella marisgermanici</name>
    <dbReference type="NCBI Taxonomy" id="1891926"/>
    <lineage>
        <taxon>Bacteria</taxon>
        <taxon>Pseudomonadati</taxon>
        <taxon>Planctomycetota</taxon>
        <taxon>Planctomycetia</taxon>
        <taxon>Planctomycetales</taxon>
        <taxon>Planctomycetaceae</taxon>
        <taxon>Fuerstiella</taxon>
    </lineage>
</organism>
<reference evidence="3 4" key="1">
    <citation type="journal article" date="2016" name="Front. Microbiol.">
        <title>Fuerstia marisgermanicae gen. nov., sp. nov., an Unusual Member of the Phylum Planctomycetes from the German Wadden Sea.</title>
        <authorList>
            <person name="Kohn T."/>
            <person name="Heuer A."/>
            <person name="Jogler M."/>
            <person name="Vollmers J."/>
            <person name="Boedeker C."/>
            <person name="Bunk B."/>
            <person name="Rast P."/>
            <person name="Borchert D."/>
            <person name="Glockner I."/>
            <person name="Freese H.M."/>
            <person name="Klenk H.P."/>
            <person name="Overmann J."/>
            <person name="Kaster A.K."/>
            <person name="Rohde M."/>
            <person name="Wiegand S."/>
            <person name="Jogler C."/>
        </authorList>
    </citation>
    <scope>NUCLEOTIDE SEQUENCE [LARGE SCALE GENOMIC DNA]</scope>
    <source>
        <strain evidence="3 4">NH11</strain>
    </source>
</reference>
<comment type="similarity">
    <text evidence="1 2">Belongs to the OprB family.</text>
</comment>
<dbReference type="GO" id="GO:0008643">
    <property type="term" value="P:carbohydrate transport"/>
    <property type="evidence" value="ECO:0007669"/>
    <property type="project" value="InterPro"/>
</dbReference>
<evidence type="ECO:0000256" key="2">
    <source>
        <dbReference type="RuleBase" id="RU363072"/>
    </source>
</evidence>
<name>A0A1P8WBZ4_9PLAN</name>
<accession>A0A1P8WBZ4</accession>
<feature type="chain" id="PRO_5011811478" evidence="2">
    <location>
        <begin position="24"/>
        <end position="459"/>
    </location>
</feature>
<dbReference type="InterPro" id="IPR038673">
    <property type="entry name" value="OprB_sf"/>
</dbReference>
<dbReference type="Proteomes" id="UP000187735">
    <property type="component" value="Chromosome"/>
</dbReference>
<dbReference type="PANTHER" id="PTHR37944">
    <property type="entry name" value="PORIN B"/>
    <property type="match status" value="1"/>
</dbReference>
<dbReference type="Gene3D" id="2.40.160.180">
    <property type="entry name" value="Carbohydrate-selective porin OprB"/>
    <property type="match status" value="1"/>
</dbReference>
<dbReference type="EMBL" id="CP017641">
    <property type="protein sequence ID" value="APZ91588.1"/>
    <property type="molecule type" value="Genomic_DNA"/>
</dbReference>
<feature type="signal peptide" evidence="2">
    <location>
        <begin position="1"/>
        <end position="23"/>
    </location>
</feature>
<dbReference type="PANTHER" id="PTHR37944:SF1">
    <property type="entry name" value="PORIN B"/>
    <property type="match status" value="1"/>
</dbReference>
<evidence type="ECO:0000256" key="1">
    <source>
        <dbReference type="ARBA" id="ARBA00008769"/>
    </source>
</evidence>
<dbReference type="GO" id="GO:0016020">
    <property type="term" value="C:membrane"/>
    <property type="evidence" value="ECO:0007669"/>
    <property type="project" value="InterPro"/>
</dbReference>
<keyword evidence="4" id="KW-1185">Reference proteome</keyword>
<dbReference type="RefSeq" id="WP_158520865.1">
    <property type="nucleotide sequence ID" value="NZ_CP017641.1"/>
</dbReference>
<protein>
    <submittedName>
        <fullName evidence="3">Carbohydrate-selective porin</fullName>
    </submittedName>
</protein>
<evidence type="ECO:0000313" key="3">
    <source>
        <dbReference type="EMBL" id="APZ91588.1"/>
    </source>
</evidence>
<dbReference type="OrthoDB" id="177316at2"/>
<evidence type="ECO:0000313" key="4">
    <source>
        <dbReference type="Proteomes" id="UP000187735"/>
    </source>
</evidence>